<dbReference type="EMBL" id="CP089982">
    <property type="protein sequence ID" value="WXA98392.1"/>
    <property type="molecule type" value="Genomic_DNA"/>
</dbReference>
<keyword evidence="4 6" id="KW-1133">Transmembrane helix</keyword>
<dbReference type="PANTHER" id="PTHR30086:SF20">
    <property type="entry name" value="ARGININE EXPORTER PROTEIN ARGO-RELATED"/>
    <property type="match status" value="1"/>
</dbReference>
<name>A0ABZ2KL58_9BACT</name>
<evidence type="ECO:0000256" key="3">
    <source>
        <dbReference type="ARBA" id="ARBA00022692"/>
    </source>
</evidence>
<comment type="subcellular location">
    <subcellularLocation>
        <location evidence="1">Cell membrane</location>
        <topology evidence="1">Multi-pass membrane protein</topology>
    </subcellularLocation>
</comment>
<evidence type="ECO:0000256" key="5">
    <source>
        <dbReference type="ARBA" id="ARBA00023136"/>
    </source>
</evidence>
<feature type="transmembrane region" description="Helical" evidence="6">
    <location>
        <begin position="192"/>
        <end position="210"/>
    </location>
</feature>
<dbReference type="PANTHER" id="PTHR30086">
    <property type="entry name" value="ARGININE EXPORTER PROTEIN ARGO"/>
    <property type="match status" value="1"/>
</dbReference>
<gene>
    <name evidence="7" type="ORF">LZC95_16335</name>
</gene>
<dbReference type="RefSeq" id="WP_394849006.1">
    <property type="nucleotide sequence ID" value="NZ_CP089982.1"/>
</dbReference>
<proteinExistence type="predicted"/>
<reference evidence="7 8" key="1">
    <citation type="submission" date="2021-12" db="EMBL/GenBank/DDBJ databases">
        <title>Discovery of the Pendulisporaceae a myxobacterial family with distinct sporulation behavior and unique specialized metabolism.</title>
        <authorList>
            <person name="Garcia R."/>
            <person name="Popoff A."/>
            <person name="Bader C.D."/>
            <person name="Loehr J."/>
            <person name="Walesch S."/>
            <person name="Walt C."/>
            <person name="Boldt J."/>
            <person name="Bunk B."/>
            <person name="Haeckl F.J.F.P.J."/>
            <person name="Gunesch A.P."/>
            <person name="Birkelbach J."/>
            <person name="Nuebel U."/>
            <person name="Pietschmann T."/>
            <person name="Bach T."/>
            <person name="Mueller R."/>
        </authorList>
    </citation>
    <scope>NUCLEOTIDE SEQUENCE [LARGE SCALE GENOMIC DNA]</scope>
    <source>
        <strain evidence="7 8">MSr12523</strain>
    </source>
</reference>
<evidence type="ECO:0000313" key="7">
    <source>
        <dbReference type="EMBL" id="WXA98392.1"/>
    </source>
</evidence>
<protein>
    <submittedName>
        <fullName evidence="7">LysE family translocator</fullName>
    </submittedName>
</protein>
<dbReference type="InterPro" id="IPR001123">
    <property type="entry name" value="LeuE-type"/>
</dbReference>
<organism evidence="7 8">
    <name type="scientific">Pendulispora brunnea</name>
    <dbReference type="NCBI Taxonomy" id="2905690"/>
    <lineage>
        <taxon>Bacteria</taxon>
        <taxon>Pseudomonadati</taxon>
        <taxon>Myxococcota</taxon>
        <taxon>Myxococcia</taxon>
        <taxon>Myxococcales</taxon>
        <taxon>Sorangiineae</taxon>
        <taxon>Pendulisporaceae</taxon>
        <taxon>Pendulispora</taxon>
    </lineage>
</organism>
<keyword evidence="2" id="KW-1003">Cell membrane</keyword>
<evidence type="ECO:0000256" key="6">
    <source>
        <dbReference type="SAM" id="Phobius"/>
    </source>
</evidence>
<evidence type="ECO:0000313" key="8">
    <source>
        <dbReference type="Proteomes" id="UP001379533"/>
    </source>
</evidence>
<keyword evidence="3 6" id="KW-0812">Transmembrane</keyword>
<keyword evidence="8" id="KW-1185">Reference proteome</keyword>
<accession>A0ABZ2KL58</accession>
<feature type="transmembrane region" description="Helical" evidence="6">
    <location>
        <begin position="6"/>
        <end position="29"/>
    </location>
</feature>
<feature type="transmembrane region" description="Helical" evidence="6">
    <location>
        <begin position="41"/>
        <end position="66"/>
    </location>
</feature>
<feature type="transmembrane region" description="Helical" evidence="6">
    <location>
        <begin position="72"/>
        <end position="89"/>
    </location>
</feature>
<evidence type="ECO:0000256" key="2">
    <source>
        <dbReference type="ARBA" id="ARBA00022475"/>
    </source>
</evidence>
<feature type="transmembrane region" description="Helical" evidence="6">
    <location>
        <begin position="150"/>
        <end position="172"/>
    </location>
</feature>
<keyword evidence="5 6" id="KW-0472">Membrane</keyword>
<dbReference type="Pfam" id="PF01810">
    <property type="entry name" value="LysE"/>
    <property type="match status" value="1"/>
</dbReference>
<dbReference type="Proteomes" id="UP001379533">
    <property type="component" value="Chromosome"/>
</dbReference>
<evidence type="ECO:0000256" key="4">
    <source>
        <dbReference type="ARBA" id="ARBA00022989"/>
    </source>
</evidence>
<evidence type="ECO:0000256" key="1">
    <source>
        <dbReference type="ARBA" id="ARBA00004651"/>
    </source>
</evidence>
<sequence length="214" mass="22183">MVEPRLFVLFILTGLALNVTPGPDMLYVLACGVKGGRRNGIVAALGIGVGGLVHTALAAVGLSALIVSSAHAFAVVKYLGAAYLVYMGLKALLATRANAATVALSETADAEVELSRTFGRGVVTNVLNPKVAIFFLAFVPQFVDPARGHIAAQFVILGAMFCISGTLVNAVVGWLSGSARRLFDPSSGLSRIMDRVTGAVFVALGIRLALASRK</sequence>
<dbReference type="PIRSF" id="PIRSF006324">
    <property type="entry name" value="LeuE"/>
    <property type="match status" value="1"/>
</dbReference>